<dbReference type="EMBL" id="CP058214">
    <property type="protein sequence ID" value="QPC42167.1"/>
    <property type="molecule type" value="Genomic_DNA"/>
</dbReference>
<feature type="domain" description="AB hydrolase-1" evidence="3">
    <location>
        <begin position="56"/>
        <end position="185"/>
    </location>
</feature>
<proteinExistence type="predicted"/>
<gene>
    <name evidence="4" type="ORF">HW532_05290</name>
</gene>
<dbReference type="KEGG" id="kmn:HW532_05290"/>
<feature type="chain" id="PRO_5032976853" evidence="2">
    <location>
        <begin position="33"/>
        <end position="300"/>
    </location>
</feature>
<dbReference type="GO" id="GO:0016020">
    <property type="term" value="C:membrane"/>
    <property type="evidence" value="ECO:0007669"/>
    <property type="project" value="TreeGrafter"/>
</dbReference>
<name>A0A7S8C2J4_9HYPH</name>
<dbReference type="SUPFAM" id="SSF53474">
    <property type="entry name" value="alpha/beta-Hydrolases"/>
    <property type="match status" value="1"/>
</dbReference>
<dbReference type="Proteomes" id="UP000593594">
    <property type="component" value="Chromosome"/>
</dbReference>
<sequence>MNTISAFAVMRPWLAVAALAVGLALPPADARAGDYVALDGERGPQLYYEEAGEGTPVVIVPGWTMTTRFFAKQLEHFADSEDLRVIVYDPRAHGRSSKTLDGANYRQHGRDLKRFIDALGLEDVVLAGWSWGGITVYSYLSQFGTDNVKGLVLIDQTPRPLPLKDGSWNDGDIGIVKDFFDAFTEDRVATMREFIPWMFPKGISDEEAEWMLAETMETPDIVAALLLYDGWMADFTATLRTPGVPLLNIVREENGEAAKAYLKANDIQSEFFVKGGHGMFYDYPDAFNSTLENFVKGLED</sequence>
<keyword evidence="1 4" id="KW-0378">Hydrolase</keyword>
<dbReference type="InterPro" id="IPR050266">
    <property type="entry name" value="AB_hydrolase_sf"/>
</dbReference>
<accession>A0A7S8C2J4</accession>
<dbReference type="GO" id="GO:0016787">
    <property type="term" value="F:hydrolase activity"/>
    <property type="evidence" value="ECO:0007669"/>
    <property type="project" value="UniProtKB-KW"/>
</dbReference>
<dbReference type="InterPro" id="IPR029058">
    <property type="entry name" value="AB_hydrolase_fold"/>
</dbReference>
<dbReference type="InterPro" id="IPR000073">
    <property type="entry name" value="AB_hydrolase_1"/>
</dbReference>
<keyword evidence="2" id="KW-0732">Signal</keyword>
<evidence type="ECO:0000256" key="1">
    <source>
        <dbReference type="ARBA" id="ARBA00022801"/>
    </source>
</evidence>
<dbReference type="PANTHER" id="PTHR43798:SF31">
    <property type="entry name" value="AB HYDROLASE SUPERFAMILY PROTEIN YCLE"/>
    <property type="match status" value="1"/>
</dbReference>
<evidence type="ECO:0000313" key="4">
    <source>
        <dbReference type="EMBL" id="QPC42167.1"/>
    </source>
</evidence>
<evidence type="ECO:0000259" key="3">
    <source>
        <dbReference type="Pfam" id="PF00561"/>
    </source>
</evidence>
<protein>
    <submittedName>
        <fullName evidence="4">Alpha/beta hydrolase</fullName>
    </submittedName>
</protein>
<dbReference type="AlphaFoldDB" id="A0A7S8C2J4"/>
<evidence type="ECO:0000313" key="5">
    <source>
        <dbReference type="Proteomes" id="UP000593594"/>
    </source>
</evidence>
<dbReference type="Pfam" id="PF00561">
    <property type="entry name" value="Abhydrolase_1"/>
    <property type="match status" value="1"/>
</dbReference>
<reference evidence="4 5" key="1">
    <citation type="submission" date="2020-06" db="EMBL/GenBank/DDBJ databases">
        <title>Genome sequence of 2 isolates from Red Sea Mangroves.</title>
        <authorList>
            <person name="Sefrji F."/>
            <person name="Michoud G."/>
            <person name="Merlino G."/>
            <person name="Daffonchio D."/>
        </authorList>
    </citation>
    <scope>NUCLEOTIDE SEQUENCE [LARGE SCALE GENOMIC DNA]</scope>
    <source>
        <strain evidence="4 5">R1DC25</strain>
    </source>
</reference>
<feature type="signal peptide" evidence="2">
    <location>
        <begin position="1"/>
        <end position="32"/>
    </location>
</feature>
<dbReference type="RefSeq" id="WP_213163399.1">
    <property type="nucleotide sequence ID" value="NZ_CP058214.1"/>
</dbReference>
<dbReference type="PANTHER" id="PTHR43798">
    <property type="entry name" value="MONOACYLGLYCEROL LIPASE"/>
    <property type="match status" value="1"/>
</dbReference>
<organism evidence="4 5">
    <name type="scientific">Kaustia mangrovi</name>
    <dbReference type="NCBI Taxonomy" id="2593653"/>
    <lineage>
        <taxon>Bacteria</taxon>
        <taxon>Pseudomonadati</taxon>
        <taxon>Pseudomonadota</taxon>
        <taxon>Alphaproteobacteria</taxon>
        <taxon>Hyphomicrobiales</taxon>
        <taxon>Parvibaculaceae</taxon>
        <taxon>Kaustia</taxon>
    </lineage>
</organism>
<keyword evidence="5" id="KW-1185">Reference proteome</keyword>
<evidence type="ECO:0000256" key="2">
    <source>
        <dbReference type="SAM" id="SignalP"/>
    </source>
</evidence>
<dbReference type="Gene3D" id="3.40.50.1820">
    <property type="entry name" value="alpha/beta hydrolase"/>
    <property type="match status" value="1"/>
</dbReference>